<accession>A0A2G2VNL3</accession>
<dbReference type="AlphaFoldDB" id="A0A2G2VNL3"/>
<dbReference type="EMBL" id="MLFT02000011">
    <property type="protein sequence ID" value="PHT34549.1"/>
    <property type="molecule type" value="Genomic_DNA"/>
</dbReference>
<evidence type="ECO:0000313" key="2">
    <source>
        <dbReference type="Proteomes" id="UP000224567"/>
    </source>
</evidence>
<reference evidence="1 2" key="1">
    <citation type="journal article" date="2017" name="Genome Biol.">
        <title>New reference genome sequences of hot pepper reveal the massive evolution of plant disease-resistance genes by retroduplication.</title>
        <authorList>
            <person name="Kim S."/>
            <person name="Park J."/>
            <person name="Yeom S.I."/>
            <person name="Kim Y.M."/>
            <person name="Seo E."/>
            <person name="Kim K.T."/>
            <person name="Kim M.S."/>
            <person name="Lee J.M."/>
            <person name="Cheong K."/>
            <person name="Shin H.S."/>
            <person name="Kim S.B."/>
            <person name="Han K."/>
            <person name="Lee J."/>
            <person name="Park M."/>
            <person name="Lee H.A."/>
            <person name="Lee H.Y."/>
            <person name="Lee Y."/>
            <person name="Oh S."/>
            <person name="Lee J.H."/>
            <person name="Choi E."/>
            <person name="Choi E."/>
            <person name="Lee S.E."/>
            <person name="Jeon J."/>
            <person name="Kim H."/>
            <person name="Choi G."/>
            <person name="Song H."/>
            <person name="Lee J."/>
            <person name="Lee S.C."/>
            <person name="Kwon J.K."/>
            <person name="Lee H.Y."/>
            <person name="Koo N."/>
            <person name="Hong Y."/>
            <person name="Kim R.W."/>
            <person name="Kang W.H."/>
            <person name="Huh J.H."/>
            <person name="Kang B.C."/>
            <person name="Yang T.J."/>
            <person name="Lee Y.H."/>
            <person name="Bennetzen J.L."/>
            <person name="Choi D."/>
        </authorList>
    </citation>
    <scope>NUCLEOTIDE SEQUENCE [LARGE SCALE GENOMIC DNA]</scope>
    <source>
        <strain evidence="2">cv. PBC81</strain>
    </source>
</reference>
<reference evidence="2" key="2">
    <citation type="journal article" date="2017" name="J. Anim. Genet.">
        <title>Multiple reference genome sequences of hot pepper reveal the massive evolution of plant disease resistance genes by retroduplication.</title>
        <authorList>
            <person name="Kim S."/>
            <person name="Park J."/>
            <person name="Yeom S.-I."/>
            <person name="Kim Y.-M."/>
            <person name="Seo E."/>
            <person name="Kim K.-T."/>
            <person name="Kim M.-S."/>
            <person name="Lee J.M."/>
            <person name="Cheong K."/>
            <person name="Shin H.-S."/>
            <person name="Kim S.-B."/>
            <person name="Han K."/>
            <person name="Lee J."/>
            <person name="Park M."/>
            <person name="Lee H.-A."/>
            <person name="Lee H.-Y."/>
            <person name="Lee Y."/>
            <person name="Oh S."/>
            <person name="Lee J.H."/>
            <person name="Choi E."/>
            <person name="Choi E."/>
            <person name="Lee S.E."/>
            <person name="Jeon J."/>
            <person name="Kim H."/>
            <person name="Choi G."/>
            <person name="Song H."/>
            <person name="Lee J."/>
            <person name="Lee S.-C."/>
            <person name="Kwon J.-K."/>
            <person name="Lee H.-Y."/>
            <person name="Koo N."/>
            <person name="Hong Y."/>
            <person name="Kim R.W."/>
            <person name="Kang W.-H."/>
            <person name="Huh J.H."/>
            <person name="Kang B.-C."/>
            <person name="Yang T.-J."/>
            <person name="Lee Y.-H."/>
            <person name="Bennetzen J.L."/>
            <person name="Choi D."/>
        </authorList>
    </citation>
    <scope>NUCLEOTIDE SEQUENCE [LARGE SCALE GENOMIC DNA]</scope>
    <source>
        <strain evidence="2">cv. PBC81</strain>
    </source>
</reference>
<organism evidence="1 2">
    <name type="scientific">Capsicum baccatum</name>
    <name type="common">Peruvian pepper</name>
    <dbReference type="NCBI Taxonomy" id="33114"/>
    <lineage>
        <taxon>Eukaryota</taxon>
        <taxon>Viridiplantae</taxon>
        <taxon>Streptophyta</taxon>
        <taxon>Embryophyta</taxon>
        <taxon>Tracheophyta</taxon>
        <taxon>Spermatophyta</taxon>
        <taxon>Magnoliopsida</taxon>
        <taxon>eudicotyledons</taxon>
        <taxon>Gunneridae</taxon>
        <taxon>Pentapetalae</taxon>
        <taxon>asterids</taxon>
        <taxon>lamiids</taxon>
        <taxon>Solanales</taxon>
        <taxon>Solanaceae</taxon>
        <taxon>Solanoideae</taxon>
        <taxon>Capsiceae</taxon>
        <taxon>Capsicum</taxon>
    </lineage>
</organism>
<protein>
    <submittedName>
        <fullName evidence="1">Uncharacterized protein</fullName>
    </submittedName>
</protein>
<comment type="caution">
    <text evidence="1">The sequence shown here is derived from an EMBL/GenBank/DDBJ whole genome shotgun (WGS) entry which is preliminary data.</text>
</comment>
<dbReference type="Proteomes" id="UP000224567">
    <property type="component" value="Unassembled WGS sequence"/>
</dbReference>
<keyword evidence="2" id="KW-1185">Reference proteome</keyword>
<sequence>MLAKSLKIASLISVSDSQFLIPDNQFLLNYPNSQIGIHDVLKIPAQRIRQKSGIFKSPYLIEFGSSSKADESSNTDLHQKHAFDWFSISEELQNGLILLYYKWIMEGLLKNHANKTVSSSAGFKVESHQLAYASLLWNYEVFKVKKRYVSDNDNPPRPRLSYVPPLDESSIASLE</sequence>
<evidence type="ECO:0000313" key="1">
    <source>
        <dbReference type="EMBL" id="PHT34549.1"/>
    </source>
</evidence>
<dbReference type="OrthoDB" id="1323258at2759"/>
<gene>
    <name evidence="1" type="ORF">CQW23_26349</name>
</gene>
<name>A0A2G2VNL3_CAPBA</name>
<proteinExistence type="predicted"/>